<name>A0A6G5AEY9_RHIMP</name>
<feature type="transmembrane region" description="Helical" evidence="1">
    <location>
        <begin position="77"/>
        <end position="98"/>
    </location>
</feature>
<protein>
    <submittedName>
        <fullName evidence="2">Uncharacterized protein</fullName>
    </submittedName>
</protein>
<dbReference type="EMBL" id="GIKN01007298">
    <property type="protein sequence ID" value="NIE49571.1"/>
    <property type="molecule type" value="Transcribed_RNA"/>
</dbReference>
<organism evidence="2">
    <name type="scientific">Rhipicephalus microplus</name>
    <name type="common">Cattle tick</name>
    <name type="synonym">Boophilus microplus</name>
    <dbReference type="NCBI Taxonomy" id="6941"/>
    <lineage>
        <taxon>Eukaryota</taxon>
        <taxon>Metazoa</taxon>
        <taxon>Ecdysozoa</taxon>
        <taxon>Arthropoda</taxon>
        <taxon>Chelicerata</taxon>
        <taxon>Arachnida</taxon>
        <taxon>Acari</taxon>
        <taxon>Parasitiformes</taxon>
        <taxon>Ixodida</taxon>
        <taxon>Ixodoidea</taxon>
        <taxon>Ixodidae</taxon>
        <taxon>Rhipicephalinae</taxon>
        <taxon>Rhipicephalus</taxon>
        <taxon>Boophilus</taxon>
    </lineage>
</organism>
<keyword evidence="1" id="KW-0812">Transmembrane</keyword>
<evidence type="ECO:0000256" key="1">
    <source>
        <dbReference type="SAM" id="Phobius"/>
    </source>
</evidence>
<dbReference type="AlphaFoldDB" id="A0A6G5AEY9"/>
<reference evidence="2" key="1">
    <citation type="submission" date="2020-03" db="EMBL/GenBank/DDBJ databases">
        <title>A transcriptome and proteome of the tick Rhipicephalus microplus shaped by the genetic composition of its hosts and developmental stage.</title>
        <authorList>
            <person name="Garcia G.R."/>
            <person name="Ribeiro J.M.C."/>
            <person name="Maruyama S.R."/>
            <person name="Gardinasse L.G."/>
            <person name="Nelson K."/>
            <person name="Ferreira B.R."/>
            <person name="Andrade T.G."/>
            <person name="Santos I.K.F.M."/>
        </authorList>
    </citation>
    <scope>NUCLEOTIDE SEQUENCE</scope>
    <source>
        <strain evidence="2">NSGR</strain>
        <tissue evidence="2">Salivary glands</tissue>
    </source>
</reference>
<keyword evidence="1" id="KW-1133">Transmembrane helix</keyword>
<evidence type="ECO:0000313" key="2">
    <source>
        <dbReference type="EMBL" id="NIE49571.1"/>
    </source>
</evidence>
<sequence length="126" mass="14961">MIAEEQDCVMSNAEKYAVNKERMSDTAVQICNLATLPLCSLQLQHWFVQYIWHSAIPHDCCLRFLSITRKPTKMSRALFHFVFMLTFALKHIINCLLLDAPSHHYRAYILQIQQEKWTQFLFYCFL</sequence>
<accession>A0A6G5AEY9</accession>
<proteinExistence type="predicted"/>
<keyword evidence="1" id="KW-0472">Membrane</keyword>